<sequence>MSALHYDSPEMRLAFTHSKENKFQELPSPKQLLSSDIWELGCVFTELAAFVVGGSAGVTDFRDAITTETGNISSDAFNDVWFDHGERVKPEVMA</sequence>
<dbReference type="Proteomes" id="UP001232148">
    <property type="component" value="Unassembled WGS sequence"/>
</dbReference>
<name>A0AAD9HUD6_9PEZI</name>
<gene>
    <name evidence="1" type="ORF">LX32DRAFT_397815</name>
</gene>
<dbReference type="EMBL" id="MU842814">
    <property type="protein sequence ID" value="KAK2034507.1"/>
    <property type="molecule type" value="Genomic_DNA"/>
</dbReference>
<evidence type="ECO:0000313" key="2">
    <source>
        <dbReference type="Proteomes" id="UP001232148"/>
    </source>
</evidence>
<keyword evidence="2" id="KW-1185">Reference proteome</keyword>
<organism evidence="1 2">
    <name type="scientific">Colletotrichum zoysiae</name>
    <dbReference type="NCBI Taxonomy" id="1216348"/>
    <lineage>
        <taxon>Eukaryota</taxon>
        <taxon>Fungi</taxon>
        <taxon>Dikarya</taxon>
        <taxon>Ascomycota</taxon>
        <taxon>Pezizomycotina</taxon>
        <taxon>Sordariomycetes</taxon>
        <taxon>Hypocreomycetidae</taxon>
        <taxon>Glomerellales</taxon>
        <taxon>Glomerellaceae</taxon>
        <taxon>Colletotrichum</taxon>
        <taxon>Colletotrichum graminicola species complex</taxon>
    </lineage>
</organism>
<dbReference type="AlphaFoldDB" id="A0AAD9HUD6"/>
<evidence type="ECO:0008006" key="3">
    <source>
        <dbReference type="Google" id="ProtNLM"/>
    </source>
</evidence>
<proteinExistence type="predicted"/>
<accession>A0AAD9HUD6</accession>
<protein>
    <recommendedName>
        <fullName evidence="3">Protein kinase domain-containing protein</fullName>
    </recommendedName>
</protein>
<comment type="caution">
    <text evidence="1">The sequence shown here is derived from an EMBL/GenBank/DDBJ whole genome shotgun (WGS) entry which is preliminary data.</text>
</comment>
<evidence type="ECO:0000313" key="1">
    <source>
        <dbReference type="EMBL" id="KAK2034507.1"/>
    </source>
</evidence>
<reference evidence="1" key="1">
    <citation type="submission" date="2021-06" db="EMBL/GenBank/DDBJ databases">
        <title>Comparative genomics, transcriptomics and evolutionary studies reveal genomic signatures of adaptation to plant cell wall in hemibiotrophic fungi.</title>
        <authorList>
            <consortium name="DOE Joint Genome Institute"/>
            <person name="Baroncelli R."/>
            <person name="Diaz J.F."/>
            <person name="Benocci T."/>
            <person name="Peng M."/>
            <person name="Battaglia E."/>
            <person name="Haridas S."/>
            <person name="Andreopoulos W."/>
            <person name="Labutti K."/>
            <person name="Pangilinan J."/>
            <person name="Floch G.L."/>
            <person name="Makela M.R."/>
            <person name="Henrissat B."/>
            <person name="Grigoriev I.V."/>
            <person name="Crouch J.A."/>
            <person name="De Vries R.P."/>
            <person name="Sukno S.A."/>
            <person name="Thon M.R."/>
        </authorList>
    </citation>
    <scope>NUCLEOTIDE SEQUENCE</scope>
    <source>
        <strain evidence="1">MAFF235873</strain>
    </source>
</reference>